<proteinExistence type="predicted"/>
<evidence type="ECO:0000313" key="2">
    <source>
        <dbReference type="EMBL" id="GAA4637861.1"/>
    </source>
</evidence>
<gene>
    <name evidence="2" type="ORF">GCM10023196_093340</name>
</gene>
<dbReference type="Proteomes" id="UP001501442">
    <property type="component" value="Unassembled WGS sequence"/>
</dbReference>
<evidence type="ECO:0000256" key="1">
    <source>
        <dbReference type="SAM" id="MobiDB-lite"/>
    </source>
</evidence>
<evidence type="ECO:0000313" key="3">
    <source>
        <dbReference type="Proteomes" id="UP001501442"/>
    </source>
</evidence>
<name>A0ABP8UTM6_9ACTN</name>
<protein>
    <recommendedName>
        <fullName evidence="4">PE domain-containing protein</fullName>
    </recommendedName>
</protein>
<reference evidence="3" key="1">
    <citation type="journal article" date="2019" name="Int. J. Syst. Evol. Microbiol.">
        <title>The Global Catalogue of Microorganisms (GCM) 10K type strain sequencing project: providing services to taxonomists for standard genome sequencing and annotation.</title>
        <authorList>
            <consortium name="The Broad Institute Genomics Platform"/>
            <consortium name="The Broad Institute Genome Sequencing Center for Infectious Disease"/>
            <person name="Wu L."/>
            <person name="Ma J."/>
        </authorList>
    </citation>
    <scope>NUCLEOTIDE SEQUENCE [LARGE SCALE GENOMIC DNA]</scope>
    <source>
        <strain evidence="3">JCM 17939</strain>
    </source>
</reference>
<comment type="caution">
    <text evidence="2">The sequence shown here is derived from an EMBL/GenBank/DDBJ whole genome shotgun (WGS) entry which is preliminary data.</text>
</comment>
<organism evidence="2 3">
    <name type="scientific">Actinoallomurus vinaceus</name>
    <dbReference type="NCBI Taxonomy" id="1080074"/>
    <lineage>
        <taxon>Bacteria</taxon>
        <taxon>Bacillati</taxon>
        <taxon>Actinomycetota</taxon>
        <taxon>Actinomycetes</taxon>
        <taxon>Streptosporangiales</taxon>
        <taxon>Thermomonosporaceae</taxon>
        <taxon>Actinoallomurus</taxon>
    </lineage>
</organism>
<evidence type="ECO:0008006" key="4">
    <source>
        <dbReference type="Google" id="ProtNLM"/>
    </source>
</evidence>
<sequence>MPPVNANSVPFQTYNSWPGIDDPGKLRVNTPQIRVAAKRLEAHLEDLLAATEKLNRPEPVAFGQWDAALSFQPSVEAGHQSLADQHSRVLHALMSTIKKLHRAANVYDANEVDLERRIAAVDKRLSVQPTADLGGHDPSSAPSRQVPAVPNSLNPDGRN</sequence>
<keyword evidence="3" id="KW-1185">Reference proteome</keyword>
<dbReference type="EMBL" id="BAABHK010000021">
    <property type="protein sequence ID" value="GAA4637861.1"/>
    <property type="molecule type" value="Genomic_DNA"/>
</dbReference>
<feature type="region of interest" description="Disordered" evidence="1">
    <location>
        <begin position="129"/>
        <end position="159"/>
    </location>
</feature>
<accession>A0ABP8UTM6</accession>